<evidence type="ECO:0000313" key="2">
    <source>
        <dbReference type="Proteomes" id="UP000221538"/>
    </source>
</evidence>
<sequence>MLQTKHPPIAVESLRGHVRRKCWRKPFTIPVGKLLLKRLLQKL</sequence>
<reference evidence="1 2" key="1">
    <citation type="journal article" date="2013" name="Biodegradation">
        <title>Occurrence of 4-tert-butylphenol (4-t-BP) biodegradation in an aquatic sample caused by the presence of Spirodela polyrrhiza and isolation of a 4-t-BP-utilizing bacterium.</title>
        <authorList>
            <person name="Ogata Y."/>
            <person name="Toyama T."/>
            <person name="Yu N."/>
            <person name="Wang X."/>
            <person name="Sei K."/>
            <person name="Ike M."/>
        </authorList>
    </citation>
    <scope>NUCLEOTIDE SEQUENCE [LARGE SCALE GENOMIC DNA]</scope>
    <source>
        <strain evidence="1 2">OMI</strain>
    </source>
</reference>
<dbReference type="Proteomes" id="UP000221538">
    <property type="component" value="Unassembled WGS sequence"/>
</dbReference>
<evidence type="ECO:0000313" key="1">
    <source>
        <dbReference type="EMBL" id="GAY20772.1"/>
    </source>
</evidence>
<protein>
    <submittedName>
        <fullName evidence="1">Uncharacterized protein</fullName>
    </submittedName>
</protein>
<comment type="caution">
    <text evidence="1">The sequence shown here is derived from an EMBL/GenBank/DDBJ whole genome shotgun (WGS) entry which is preliminary data.</text>
</comment>
<reference evidence="1 2" key="2">
    <citation type="journal article" date="2013" name="Environ. Sci. Technol.">
        <title>The 4-tert-butylphenol-utilizing bacterium Sphingobium fuliginis OMI can degrade bisphenols via phenolic ring hydroxylation and meta-cleavage pathway.</title>
        <authorList>
            <person name="Ogata Y."/>
            <person name="Goda S."/>
            <person name="Toyama T."/>
            <person name="Sei K."/>
            <person name="Ike M."/>
        </authorList>
    </citation>
    <scope>NUCLEOTIDE SEQUENCE [LARGE SCALE GENOMIC DNA]</scope>
    <source>
        <strain evidence="1 2">OMI</strain>
    </source>
</reference>
<accession>A0A292Z4H4</accession>
<dbReference type="EMBL" id="BEWI01000031">
    <property type="protein sequence ID" value="GAY20772.1"/>
    <property type="molecule type" value="Genomic_DNA"/>
</dbReference>
<dbReference type="AlphaFoldDB" id="A0A292Z4H4"/>
<proteinExistence type="predicted"/>
<name>A0A292Z4H4_SPHSA</name>
<gene>
    <name evidence="1" type="ORF">SFOMI_1302</name>
</gene>
<organism evidence="1 2">
    <name type="scientific">Sphingobium fuliginis (strain ATCC 27551)</name>
    <dbReference type="NCBI Taxonomy" id="336203"/>
    <lineage>
        <taxon>Bacteria</taxon>
        <taxon>Pseudomonadati</taxon>
        <taxon>Pseudomonadota</taxon>
        <taxon>Alphaproteobacteria</taxon>
        <taxon>Sphingomonadales</taxon>
        <taxon>Sphingomonadaceae</taxon>
        <taxon>Sphingobium</taxon>
    </lineage>
</organism>